<protein>
    <submittedName>
        <fullName evidence="2">Uncharacterized protein</fullName>
    </submittedName>
</protein>
<reference evidence="2 3" key="1">
    <citation type="journal article" date="2011" name="J. Bacteriol.">
        <title>Genome sequences of the biotechnologically important Bacillus megaterium strains QM B1551 and DSM319.</title>
        <authorList>
            <person name="Eppinger M."/>
            <person name="Bunk B."/>
            <person name="Johns M.A."/>
            <person name="Edirisinghe J.N."/>
            <person name="Kutumbaka K.K."/>
            <person name="Koenig S.S."/>
            <person name="Huot Creasy H."/>
            <person name="Rosovitz M.J."/>
            <person name="Riley D.R."/>
            <person name="Daugherty S."/>
            <person name="Martin M."/>
            <person name="Elbourne L.D."/>
            <person name="Paulsen I."/>
            <person name="Biedendieck R."/>
            <person name="Braun C."/>
            <person name="Grayburn S."/>
            <person name="Dhingra S."/>
            <person name="Lukyanchuk V."/>
            <person name="Ball B."/>
            <person name="Ul-Qamar R."/>
            <person name="Seibel J."/>
            <person name="Bremer E."/>
            <person name="Jahn D."/>
            <person name="Ravel J."/>
            <person name="Vary P.S."/>
        </authorList>
    </citation>
    <scope>NUCLEOTIDE SEQUENCE [LARGE SCALE GENOMIC DNA]</scope>
    <source>
        <strain evidence="3">ATCC 12872 / QMB1551</strain>
    </source>
</reference>
<keyword evidence="3" id="KW-1185">Reference proteome</keyword>
<organism evidence="2 3">
    <name type="scientific">Priestia megaterium (strain ATCC 12872 / QMB1551)</name>
    <name type="common">Bacillus megaterium</name>
    <dbReference type="NCBI Taxonomy" id="545693"/>
    <lineage>
        <taxon>Bacteria</taxon>
        <taxon>Bacillati</taxon>
        <taxon>Bacillota</taxon>
        <taxon>Bacilli</taxon>
        <taxon>Bacillales</taxon>
        <taxon>Bacillaceae</taxon>
        <taxon>Priestia</taxon>
    </lineage>
</organism>
<feature type="coiled-coil region" evidence="1">
    <location>
        <begin position="16"/>
        <end position="64"/>
    </location>
</feature>
<accession>D5DZK4</accession>
<dbReference type="EMBL" id="CP001983">
    <property type="protein sequence ID" value="ADE70405.1"/>
    <property type="molecule type" value="Genomic_DNA"/>
</dbReference>
<name>D5DZK4_PRIM1</name>
<dbReference type="Proteomes" id="UP000000935">
    <property type="component" value="Chromosome"/>
</dbReference>
<gene>
    <name evidence="2" type="ordered locus">BMQ_3383</name>
</gene>
<keyword evidence="1" id="KW-0175">Coiled coil</keyword>
<proteinExistence type="predicted"/>
<dbReference type="HOGENOM" id="CLU_2767276_0_0_9"/>
<evidence type="ECO:0000313" key="3">
    <source>
        <dbReference type="Proteomes" id="UP000000935"/>
    </source>
</evidence>
<dbReference type="AlphaFoldDB" id="D5DZK4"/>
<dbReference type="STRING" id="545693.BMQ_3383"/>
<sequence>MLFINTEAVNAEMNQDKELLSTIHALQKELQQEKENRAYIQKDMDELRSALLQSEQVKQNLIDQLEKKVDLILTLIQKGDT</sequence>
<evidence type="ECO:0000256" key="1">
    <source>
        <dbReference type="SAM" id="Coils"/>
    </source>
</evidence>
<evidence type="ECO:0000313" key="2">
    <source>
        <dbReference type="EMBL" id="ADE70405.1"/>
    </source>
</evidence>
<dbReference type="KEGG" id="bmq:BMQ_3383"/>